<protein>
    <recommendedName>
        <fullName evidence="3">Dynactin subunit 6</fullName>
    </recommendedName>
</protein>
<keyword evidence="8" id="KW-1185">Reference proteome</keyword>
<keyword evidence="4" id="KW-0963">Cytoplasm</keyword>
<evidence type="ECO:0000313" key="8">
    <source>
        <dbReference type="Proteomes" id="UP000502823"/>
    </source>
</evidence>
<comment type="function">
    <text evidence="6">Part of the dynactin complex that activates the molecular motor dynein for ultra-processive transport along microtubules.</text>
</comment>
<evidence type="ECO:0000256" key="3">
    <source>
        <dbReference type="ARBA" id="ARBA00016573"/>
    </source>
</evidence>
<comment type="similarity">
    <text evidence="2">Belongs to the dynactin subunits 5/6 family. Dynactin subunit 6 subfamily.</text>
</comment>
<accession>A0A6L2PAC5</accession>
<dbReference type="FunCoup" id="A0A6L2PAC5">
    <property type="interactions" value="447"/>
</dbReference>
<evidence type="ECO:0000256" key="4">
    <source>
        <dbReference type="ARBA" id="ARBA00022490"/>
    </source>
</evidence>
<evidence type="ECO:0000256" key="2">
    <source>
        <dbReference type="ARBA" id="ARBA00007719"/>
    </source>
</evidence>
<dbReference type="PANTHER" id="PTHR13072">
    <property type="entry name" value="DYNACTIN 6"/>
    <property type="match status" value="1"/>
</dbReference>
<evidence type="ECO:0000256" key="6">
    <source>
        <dbReference type="ARBA" id="ARBA00034687"/>
    </source>
</evidence>
<dbReference type="InterPro" id="IPR027777">
    <property type="entry name" value="DCTN6"/>
</dbReference>
<dbReference type="GO" id="GO:0005869">
    <property type="term" value="C:dynactin complex"/>
    <property type="evidence" value="ECO:0007669"/>
    <property type="project" value="InterPro"/>
</dbReference>
<sequence>MVCNECELHGDITIGSMTVIHPKASIIAEAGPIIIGECNIVEEQARIINRRPPGEAAPTSAPVMMIGANNVFEVDCCSEAMKIGDNNVLEVKSYVGPEVEITNGCIVGAACQLSCPEVIPENTVIFGSKCSRRQQADRPPTMKDNFFQFSKICNRGILSSSVELFSFKICNKGINTLSTEKCMENAVWYYEFEVFTQLVFVVLWQL</sequence>
<dbReference type="Gene3D" id="2.160.10.10">
    <property type="entry name" value="Hexapeptide repeat proteins"/>
    <property type="match status" value="1"/>
</dbReference>
<dbReference type="GO" id="GO:0007052">
    <property type="term" value="P:mitotic spindle organization"/>
    <property type="evidence" value="ECO:0007669"/>
    <property type="project" value="TreeGrafter"/>
</dbReference>
<comment type="subcellular location">
    <subcellularLocation>
        <location evidence="1">Cytoplasm</location>
        <location evidence="1">Cytoskeleton</location>
    </subcellularLocation>
</comment>
<dbReference type="SUPFAM" id="SSF51161">
    <property type="entry name" value="Trimeric LpxA-like enzymes"/>
    <property type="match status" value="1"/>
</dbReference>
<gene>
    <name evidence="7" type="ORF">Cfor_09489</name>
</gene>
<dbReference type="PANTHER" id="PTHR13072:SF0">
    <property type="entry name" value="DYNACTIN SUBUNIT 6"/>
    <property type="match status" value="1"/>
</dbReference>
<dbReference type="AlphaFoldDB" id="A0A6L2PAC5"/>
<dbReference type="Proteomes" id="UP000502823">
    <property type="component" value="Unassembled WGS sequence"/>
</dbReference>
<name>A0A6L2PAC5_COPFO</name>
<dbReference type="InterPro" id="IPR011004">
    <property type="entry name" value="Trimer_LpxA-like_sf"/>
</dbReference>
<proteinExistence type="inferred from homology"/>
<dbReference type="OrthoDB" id="2355at2759"/>
<dbReference type="CDD" id="cd04646">
    <property type="entry name" value="LbH_Dynactin_6"/>
    <property type="match status" value="1"/>
</dbReference>
<comment type="caution">
    <text evidence="7">The sequence shown here is derived from an EMBL/GenBank/DDBJ whole genome shotgun (WGS) entry which is preliminary data.</text>
</comment>
<evidence type="ECO:0000256" key="5">
    <source>
        <dbReference type="ARBA" id="ARBA00023212"/>
    </source>
</evidence>
<organism evidence="7 8">
    <name type="scientific">Coptotermes formosanus</name>
    <name type="common">Formosan subterranean termite</name>
    <dbReference type="NCBI Taxonomy" id="36987"/>
    <lineage>
        <taxon>Eukaryota</taxon>
        <taxon>Metazoa</taxon>
        <taxon>Ecdysozoa</taxon>
        <taxon>Arthropoda</taxon>
        <taxon>Hexapoda</taxon>
        <taxon>Insecta</taxon>
        <taxon>Pterygota</taxon>
        <taxon>Neoptera</taxon>
        <taxon>Polyneoptera</taxon>
        <taxon>Dictyoptera</taxon>
        <taxon>Blattodea</taxon>
        <taxon>Blattoidea</taxon>
        <taxon>Termitoidae</taxon>
        <taxon>Rhinotermitidae</taxon>
        <taxon>Coptotermes</taxon>
    </lineage>
</organism>
<keyword evidence="5" id="KW-0206">Cytoskeleton</keyword>
<evidence type="ECO:0000313" key="7">
    <source>
        <dbReference type="EMBL" id="GFG29286.1"/>
    </source>
</evidence>
<reference evidence="8" key="1">
    <citation type="submission" date="2020-01" db="EMBL/GenBank/DDBJ databases">
        <title>Draft genome sequence of the Termite Coptotermes fromosanus.</title>
        <authorList>
            <person name="Itakura S."/>
            <person name="Yosikawa Y."/>
            <person name="Umezawa K."/>
        </authorList>
    </citation>
    <scope>NUCLEOTIDE SEQUENCE [LARGE SCALE GENOMIC DNA]</scope>
</reference>
<evidence type="ECO:0000256" key="1">
    <source>
        <dbReference type="ARBA" id="ARBA00004245"/>
    </source>
</evidence>
<dbReference type="EMBL" id="BLKM01000124">
    <property type="protein sequence ID" value="GFG29286.1"/>
    <property type="molecule type" value="Genomic_DNA"/>
</dbReference>
<dbReference type="InParanoid" id="A0A6L2PAC5"/>
<dbReference type="GO" id="GO:0070840">
    <property type="term" value="F:dynein complex binding"/>
    <property type="evidence" value="ECO:0007669"/>
    <property type="project" value="TreeGrafter"/>
</dbReference>